<keyword evidence="5" id="KW-0503">Monooxygenase</keyword>
<dbReference type="CDD" id="cd11060">
    <property type="entry name" value="CYP57A1-like"/>
    <property type="match status" value="1"/>
</dbReference>
<comment type="caution">
    <text evidence="7">The sequence shown here is derived from an EMBL/GenBank/DDBJ whole genome shotgun (WGS) entry which is preliminary data.</text>
</comment>
<organism evidence="7 8">
    <name type="scientific">Cucurbitaria berberidis CBS 394.84</name>
    <dbReference type="NCBI Taxonomy" id="1168544"/>
    <lineage>
        <taxon>Eukaryota</taxon>
        <taxon>Fungi</taxon>
        <taxon>Dikarya</taxon>
        <taxon>Ascomycota</taxon>
        <taxon>Pezizomycotina</taxon>
        <taxon>Dothideomycetes</taxon>
        <taxon>Pleosporomycetidae</taxon>
        <taxon>Pleosporales</taxon>
        <taxon>Pleosporineae</taxon>
        <taxon>Cucurbitariaceae</taxon>
        <taxon>Cucurbitaria</taxon>
    </lineage>
</organism>
<dbReference type="Gene3D" id="1.10.630.10">
    <property type="entry name" value="Cytochrome P450"/>
    <property type="match status" value="1"/>
</dbReference>
<dbReference type="PANTHER" id="PTHR24305:SF229">
    <property type="entry name" value="P450, PUTATIVE (EUROFUNG)-RELATED"/>
    <property type="match status" value="1"/>
</dbReference>
<dbReference type="InterPro" id="IPR050121">
    <property type="entry name" value="Cytochrome_P450_monoxygenase"/>
</dbReference>
<comment type="similarity">
    <text evidence="5">Belongs to the cytochrome P450 family.</text>
</comment>
<evidence type="ECO:0000256" key="6">
    <source>
        <dbReference type="SAM" id="Phobius"/>
    </source>
</evidence>
<evidence type="ECO:0000313" key="8">
    <source>
        <dbReference type="Proteomes" id="UP000800039"/>
    </source>
</evidence>
<gene>
    <name evidence="7" type="ORF">K460DRAFT_392362</name>
</gene>
<keyword evidence="3 4" id="KW-0408">Iron</keyword>
<keyword evidence="5" id="KW-0560">Oxidoreductase</keyword>
<reference evidence="7" key="1">
    <citation type="submission" date="2020-01" db="EMBL/GenBank/DDBJ databases">
        <authorList>
            <consortium name="DOE Joint Genome Institute"/>
            <person name="Haridas S."/>
            <person name="Albert R."/>
            <person name="Binder M."/>
            <person name="Bloem J."/>
            <person name="Labutti K."/>
            <person name="Salamov A."/>
            <person name="Andreopoulos B."/>
            <person name="Baker S.E."/>
            <person name="Barry K."/>
            <person name="Bills G."/>
            <person name="Bluhm B.H."/>
            <person name="Cannon C."/>
            <person name="Castanera R."/>
            <person name="Culley D.E."/>
            <person name="Daum C."/>
            <person name="Ezra D."/>
            <person name="Gonzalez J.B."/>
            <person name="Henrissat B."/>
            <person name="Kuo A."/>
            <person name="Liang C."/>
            <person name="Lipzen A."/>
            <person name="Lutzoni F."/>
            <person name="Magnuson J."/>
            <person name="Mondo S."/>
            <person name="Nolan M."/>
            <person name="Ohm R."/>
            <person name="Pangilinan J."/>
            <person name="Park H.-J."/>
            <person name="Ramirez L."/>
            <person name="Alfaro M."/>
            <person name="Sun H."/>
            <person name="Tritt A."/>
            <person name="Yoshinaga Y."/>
            <person name="Zwiers L.-H."/>
            <person name="Turgeon B.G."/>
            <person name="Goodwin S.B."/>
            <person name="Spatafora J.W."/>
            <person name="Crous P.W."/>
            <person name="Grigoriev I.V."/>
        </authorList>
    </citation>
    <scope>NUCLEOTIDE SEQUENCE</scope>
    <source>
        <strain evidence="7">CBS 394.84</strain>
    </source>
</reference>
<evidence type="ECO:0000256" key="3">
    <source>
        <dbReference type="ARBA" id="ARBA00023004"/>
    </source>
</evidence>
<keyword evidence="4 5" id="KW-0349">Heme</keyword>
<dbReference type="InterPro" id="IPR002401">
    <property type="entry name" value="Cyt_P450_E_grp-I"/>
</dbReference>
<feature type="binding site" description="axial binding residue" evidence="4">
    <location>
        <position position="478"/>
    </location>
    <ligand>
        <name>heme</name>
        <dbReference type="ChEBI" id="CHEBI:30413"/>
    </ligand>
    <ligandPart>
        <name>Fe</name>
        <dbReference type="ChEBI" id="CHEBI:18248"/>
    </ligandPart>
</feature>
<protein>
    <submittedName>
        <fullName evidence="7">Cytochrome P450</fullName>
    </submittedName>
</protein>
<dbReference type="GO" id="GO:0005506">
    <property type="term" value="F:iron ion binding"/>
    <property type="evidence" value="ECO:0007669"/>
    <property type="project" value="InterPro"/>
</dbReference>
<dbReference type="PROSITE" id="PS00086">
    <property type="entry name" value="CYTOCHROME_P450"/>
    <property type="match status" value="1"/>
</dbReference>
<feature type="transmembrane region" description="Helical" evidence="6">
    <location>
        <begin position="238"/>
        <end position="257"/>
    </location>
</feature>
<proteinExistence type="inferred from homology"/>
<dbReference type="SUPFAM" id="SSF48264">
    <property type="entry name" value="Cytochrome P450"/>
    <property type="match status" value="1"/>
</dbReference>
<keyword evidence="6" id="KW-0472">Membrane</keyword>
<dbReference type="EMBL" id="ML976615">
    <property type="protein sequence ID" value="KAF1846877.1"/>
    <property type="molecule type" value="Genomic_DNA"/>
</dbReference>
<dbReference type="GO" id="GO:0020037">
    <property type="term" value="F:heme binding"/>
    <property type="evidence" value="ECO:0007669"/>
    <property type="project" value="InterPro"/>
</dbReference>
<keyword evidence="6" id="KW-1133">Transmembrane helix</keyword>
<dbReference type="PANTHER" id="PTHR24305">
    <property type="entry name" value="CYTOCHROME P450"/>
    <property type="match status" value="1"/>
</dbReference>
<comment type="cofactor">
    <cofactor evidence="1 4">
        <name>heme</name>
        <dbReference type="ChEBI" id="CHEBI:30413"/>
    </cofactor>
</comment>
<dbReference type="OrthoDB" id="3934656at2759"/>
<accession>A0A9P4LA05</accession>
<evidence type="ECO:0000256" key="4">
    <source>
        <dbReference type="PIRSR" id="PIRSR602401-1"/>
    </source>
</evidence>
<dbReference type="PRINTS" id="PR00463">
    <property type="entry name" value="EP450I"/>
</dbReference>
<dbReference type="InterPro" id="IPR001128">
    <property type="entry name" value="Cyt_P450"/>
</dbReference>
<keyword evidence="8" id="KW-1185">Reference proteome</keyword>
<sequence length="543" mass="62139">MYLTLYPNPPTWRVLSQQFTKMSWVTLSLTPPAPLPVVLPSLAITYWLVWIVYTRRFHPLANYPGPFFASITRWWLILDVARGSAEKTQRQLHATFGPIVRIAPNEVAIADPEALKVIYAAHSGFTKTDFYLPFRATWGRYPDAFTNLNERQHAERRRIVNRVYSMSNIIQLEESIDKCNEMLVEKLSECAATGRTVDLADWVQWYAFDVIGELFFSRMFGFMQGAHDHGGYIRSLDLLLPFISVACVMPTYMRWLFLVSGAMIPRVFRALKALQHIKKASDACVAERRSLHGSNGPVERTDMLEGFFDIMRDKGEKKDFGEIEVKMEVYGAFIAGSDTTAAAITSILYHLMRTPSAYAKLTTEIDEAIRSGYLSSPTIQYHEAIGLSYLGACCKEGMRLHPSVGLTLPRHVPQGGRVIAGEWFSEGTRVGVNAAIVQRDKKVFGEDADEFVPERWFRKDAVRMERYMFQFGGGARTCIGKNISLCEIYKVLPQLLRSFHLELAEPDKEWETYNYWFNKPTKVYTKLQCREKLFGYAIFEHLN</sequence>
<dbReference type="InterPro" id="IPR017972">
    <property type="entry name" value="Cyt_P450_CS"/>
</dbReference>
<evidence type="ECO:0000256" key="5">
    <source>
        <dbReference type="RuleBase" id="RU000461"/>
    </source>
</evidence>
<dbReference type="Pfam" id="PF00067">
    <property type="entry name" value="p450"/>
    <property type="match status" value="1"/>
</dbReference>
<dbReference type="GeneID" id="63853135"/>
<feature type="transmembrane region" description="Helical" evidence="6">
    <location>
        <begin position="33"/>
        <end position="53"/>
    </location>
</feature>
<evidence type="ECO:0000256" key="1">
    <source>
        <dbReference type="ARBA" id="ARBA00001971"/>
    </source>
</evidence>
<dbReference type="FunFam" id="1.10.630.10:FF:000050">
    <property type="entry name" value="Cytochrome P450 monooxygenase"/>
    <property type="match status" value="1"/>
</dbReference>
<dbReference type="PRINTS" id="PR00385">
    <property type="entry name" value="P450"/>
</dbReference>
<dbReference type="RefSeq" id="XP_040789440.1">
    <property type="nucleotide sequence ID" value="XM_040935884.1"/>
</dbReference>
<dbReference type="Proteomes" id="UP000800039">
    <property type="component" value="Unassembled WGS sequence"/>
</dbReference>
<evidence type="ECO:0000313" key="7">
    <source>
        <dbReference type="EMBL" id="KAF1846877.1"/>
    </source>
</evidence>
<keyword evidence="2 4" id="KW-0479">Metal-binding</keyword>
<name>A0A9P4LA05_9PLEO</name>
<dbReference type="AlphaFoldDB" id="A0A9P4LA05"/>
<dbReference type="GO" id="GO:0016705">
    <property type="term" value="F:oxidoreductase activity, acting on paired donors, with incorporation or reduction of molecular oxygen"/>
    <property type="evidence" value="ECO:0007669"/>
    <property type="project" value="InterPro"/>
</dbReference>
<evidence type="ECO:0000256" key="2">
    <source>
        <dbReference type="ARBA" id="ARBA00022723"/>
    </source>
</evidence>
<keyword evidence="6" id="KW-0812">Transmembrane</keyword>
<dbReference type="InterPro" id="IPR036396">
    <property type="entry name" value="Cyt_P450_sf"/>
</dbReference>
<dbReference type="GO" id="GO:0004497">
    <property type="term" value="F:monooxygenase activity"/>
    <property type="evidence" value="ECO:0007669"/>
    <property type="project" value="UniProtKB-KW"/>
</dbReference>